<feature type="compositionally biased region" description="Acidic residues" evidence="1">
    <location>
        <begin position="221"/>
        <end position="231"/>
    </location>
</feature>
<protein>
    <submittedName>
        <fullName evidence="2">Uncharacterized protein</fullName>
    </submittedName>
</protein>
<feature type="region of interest" description="Disordered" evidence="1">
    <location>
        <begin position="221"/>
        <end position="254"/>
    </location>
</feature>
<dbReference type="Proteomes" id="UP000077266">
    <property type="component" value="Unassembled WGS sequence"/>
</dbReference>
<gene>
    <name evidence="2" type="ORF">EXIGLDRAFT_751921</name>
</gene>
<name>A0A165EZE3_EXIGL</name>
<evidence type="ECO:0000313" key="3">
    <source>
        <dbReference type="Proteomes" id="UP000077266"/>
    </source>
</evidence>
<proteinExistence type="predicted"/>
<feature type="compositionally biased region" description="Low complexity" evidence="1">
    <location>
        <begin position="288"/>
        <end position="298"/>
    </location>
</feature>
<evidence type="ECO:0000256" key="1">
    <source>
        <dbReference type="SAM" id="MobiDB-lite"/>
    </source>
</evidence>
<evidence type="ECO:0000313" key="2">
    <source>
        <dbReference type="EMBL" id="KZV88044.1"/>
    </source>
</evidence>
<accession>A0A165EZE3</accession>
<sequence length="298" mass="33212">MSSSTSSTPPAAAYRLNPKAQEFCPRFIVAPSAQVPSPELESVITHTSIRSLSPPPPAPTARYEADTRRIQRLHDWQLGLNNDDEGEIPRLYKVLSPVETWSDTHRMHDYSCQGCQAEYRGFLAQTFGVYEYCIDCIYEARQKYVQKMRAEYKYRPRQRRLLDAFKTQDLVEEVADFVLGDDDDEDDEYFIVAAARYVGTEEDMKELVAWIAALQAQAAEEELSDDEDDVLEKDSPPTSPDASPALATVGTLPPPSSPVASYFGDFLNACLDDAAEPAGVPGWPEPLPAALADPWPPF</sequence>
<reference evidence="2 3" key="1">
    <citation type="journal article" date="2016" name="Mol. Biol. Evol.">
        <title>Comparative Genomics of Early-Diverging Mushroom-Forming Fungi Provides Insights into the Origins of Lignocellulose Decay Capabilities.</title>
        <authorList>
            <person name="Nagy L.G."/>
            <person name="Riley R."/>
            <person name="Tritt A."/>
            <person name="Adam C."/>
            <person name="Daum C."/>
            <person name="Floudas D."/>
            <person name="Sun H."/>
            <person name="Yadav J.S."/>
            <person name="Pangilinan J."/>
            <person name="Larsson K.H."/>
            <person name="Matsuura K."/>
            <person name="Barry K."/>
            <person name="Labutti K."/>
            <person name="Kuo R."/>
            <person name="Ohm R.A."/>
            <person name="Bhattacharya S.S."/>
            <person name="Shirouzu T."/>
            <person name="Yoshinaga Y."/>
            <person name="Martin F.M."/>
            <person name="Grigoriev I.V."/>
            <person name="Hibbett D.S."/>
        </authorList>
    </citation>
    <scope>NUCLEOTIDE SEQUENCE [LARGE SCALE GENOMIC DNA]</scope>
    <source>
        <strain evidence="2 3">HHB12029</strain>
    </source>
</reference>
<organism evidence="2 3">
    <name type="scientific">Exidia glandulosa HHB12029</name>
    <dbReference type="NCBI Taxonomy" id="1314781"/>
    <lineage>
        <taxon>Eukaryota</taxon>
        <taxon>Fungi</taxon>
        <taxon>Dikarya</taxon>
        <taxon>Basidiomycota</taxon>
        <taxon>Agaricomycotina</taxon>
        <taxon>Agaricomycetes</taxon>
        <taxon>Auriculariales</taxon>
        <taxon>Exidiaceae</taxon>
        <taxon>Exidia</taxon>
    </lineage>
</organism>
<dbReference type="InParanoid" id="A0A165EZE3"/>
<dbReference type="EMBL" id="KV426109">
    <property type="protein sequence ID" value="KZV88044.1"/>
    <property type="molecule type" value="Genomic_DNA"/>
</dbReference>
<dbReference type="AlphaFoldDB" id="A0A165EZE3"/>
<keyword evidence="3" id="KW-1185">Reference proteome</keyword>
<feature type="region of interest" description="Disordered" evidence="1">
    <location>
        <begin position="274"/>
        <end position="298"/>
    </location>
</feature>